<dbReference type="PANTHER" id="PTHR43194">
    <property type="entry name" value="HYDROLASE ALPHA/BETA FOLD FAMILY"/>
    <property type="match status" value="1"/>
</dbReference>
<feature type="domain" description="AB hydrolase-1" evidence="1">
    <location>
        <begin position="23"/>
        <end position="251"/>
    </location>
</feature>
<dbReference type="InterPro" id="IPR050228">
    <property type="entry name" value="Carboxylesterase_BioH"/>
</dbReference>
<dbReference type="Gene3D" id="3.40.50.1820">
    <property type="entry name" value="alpha/beta hydrolase"/>
    <property type="match status" value="1"/>
</dbReference>
<keyword evidence="3" id="KW-1185">Reference proteome</keyword>
<dbReference type="GO" id="GO:0016787">
    <property type="term" value="F:hydrolase activity"/>
    <property type="evidence" value="ECO:0007669"/>
    <property type="project" value="UniProtKB-KW"/>
</dbReference>
<dbReference type="SUPFAM" id="SSF53474">
    <property type="entry name" value="alpha/beta-Hydrolases"/>
    <property type="match status" value="1"/>
</dbReference>
<sequence>MSKFKTNDGVTLDYHKYGEGQPIILIAGYSGNQATWVPEIDPFVASGLQVITYDRRNHGESNTVDYGMRISRHGQDLAELITFLGIEKPILVGHSMGASTIWAYESLYGDEHLRAVITEDQIPKMLRDDSWPFGLFKADQHHILEAVEALPHTKLTRAKISIDIKREIGKAYHPFDFNYNEPLLIDSLMQDWRDVVRRERVPHLFIAGSQSPLWSSDHAQAVVEMSSFGYSHIVSGAGHIPHIEVPNEFNQVVLEFISELIR</sequence>
<evidence type="ECO:0000313" key="2">
    <source>
        <dbReference type="EMBL" id="QBR47166.1"/>
    </source>
</evidence>
<dbReference type="InterPro" id="IPR029058">
    <property type="entry name" value="AB_hydrolase_fold"/>
</dbReference>
<dbReference type="RefSeq" id="WP_013102726.1">
    <property type="nucleotide sequence ID" value="NZ_CP037939.1"/>
</dbReference>
<accession>A0ABX5SLX3</accession>
<dbReference type="InterPro" id="IPR000073">
    <property type="entry name" value="AB_hydrolase_1"/>
</dbReference>
<gene>
    <name evidence="2" type="ORF">EW139_03150</name>
</gene>
<dbReference type="Proteomes" id="UP000295756">
    <property type="component" value="Chromosome"/>
</dbReference>
<protein>
    <submittedName>
        <fullName evidence="2">Alpha/beta hydrolase</fullName>
    </submittedName>
</protein>
<evidence type="ECO:0000259" key="1">
    <source>
        <dbReference type="Pfam" id="PF12697"/>
    </source>
</evidence>
<reference evidence="2 3" key="1">
    <citation type="submission" date="2019-03" db="EMBL/GenBank/DDBJ databases">
        <title>Complete Genome Sequence of Leuconostoc kimchii strain NKJ218 Isolated from Homemade Kimchi.</title>
        <authorList>
            <person name="Jung J.Y."/>
            <person name="Jin H.M."/>
            <person name="Jung J.-W."/>
            <person name="Lee S.-Y."/>
            <person name="Ryu B.-G."/>
            <person name="Han S.-S."/>
            <person name="Kang H.K."/>
            <person name="Choi H.W."/>
            <person name="Chung E.J."/>
            <person name="Choi K.-M."/>
        </authorList>
    </citation>
    <scope>NUCLEOTIDE SEQUENCE [LARGE SCALE GENOMIC DNA]</scope>
    <source>
        <strain evidence="2 3">NKJ218</strain>
    </source>
</reference>
<proteinExistence type="predicted"/>
<dbReference type="EMBL" id="CP037939">
    <property type="protein sequence ID" value="QBR47166.1"/>
    <property type="molecule type" value="Genomic_DNA"/>
</dbReference>
<dbReference type="PANTHER" id="PTHR43194:SF2">
    <property type="entry name" value="PEROXISOMAL MEMBRANE PROTEIN LPX1"/>
    <property type="match status" value="1"/>
</dbReference>
<evidence type="ECO:0000313" key="3">
    <source>
        <dbReference type="Proteomes" id="UP000295756"/>
    </source>
</evidence>
<dbReference type="Pfam" id="PF12697">
    <property type="entry name" value="Abhydrolase_6"/>
    <property type="match status" value="1"/>
</dbReference>
<name>A0ABX5SLX3_9LACO</name>
<organism evidence="2 3">
    <name type="scientific">Leuconostoc kimchii</name>
    <dbReference type="NCBI Taxonomy" id="136609"/>
    <lineage>
        <taxon>Bacteria</taxon>
        <taxon>Bacillati</taxon>
        <taxon>Bacillota</taxon>
        <taxon>Bacilli</taxon>
        <taxon>Lactobacillales</taxon>
        <taxon>Lactobacillaceae</taxon>
        <taxon>Leuconostoc</taxon>
    </lineage>
</organism>
<keyword evidence="2" id="KW-0378">Hydrolase</keyword>